<dbReference type="Proteomes" id="UP001362899">
    <property type="component" value="Unassembled WGS sequence"/>
</dbReference>
<dbReference type="InterPro" id="IPR016193">
    <property type="entry name" value="Cytidine_deaminase-like"/>
</dbReference>
<sequence length="269" mass="30547">MDLVPISGDTVPPGLVKEKVYYCNVDKKKVSKLIDAMRKLVPPKTVDVQHIKRVQPIKDDPSKLSVLLCFTYCLSYEKLKSVLHELFEVDLPIYEQVAAKYPARSKEEAAEWSQQVWPLMWRGNIAAQPPTLEPEEKLQMLERVTGFSDNDINQCCDICIMVDPKTNSVIGSADHHNNKDLALDHAVMDAIKSVASNTDDDMYLCFGLDVYCSQEPCIMCCMALVHSRIGRLIYKNDSKDIRGSIRYFKLHGRAQLNHTFEAWKLTAPV</sequence>
<evidence type="ECO:0000313" key="5">
    <source>
        <dbReference type="Proteomes" id="UP001362899"/>
    </source>
</evidence>
<evidence type="ECO:0000313" key="4">
    <source>
        <dbReference type="EMBL" id="GMM49855.1"/>
    </source>
</evidence>
<dbReference type="SUPFAM" id="SSF53927">
    <property type="entry name" value="Cytidine deaminase-like"/>
    <property type="match status" value="1"/>
</dbReference>
<protein>
    <submittedName>
        <fullName evidence="4">Tad3 protein</fullName>
    </submittedName>
</protein>
<dbReference type="CDD" id="cd01285">
    <property type="entry name" value="nucleoside_deaminase"/>
    <property type="match status" value="1"/>
</dbReference>
<dbReference type="GO" id="GO:0008033">
    <property type="term" value="P:tRNA processing"/>
    <property type="evidence" value="ECO:0007669"/>
    <property type="project" value="UniProtKB-KW"/>
</dbReference>
<dbReference type="Pfam" id="PF00383">
    <property type="entry name" value="dCMP_cyt_deam_1"/>
    <property type="match status" value="1"/>
</dbReference>
<accession>A0AAV5RE90</accession>
<organism evidence="4 5">
    <name type="scientific">Starmerella bacillaris</name>
    <name type="common">Yeast</name>
    <name type="synonym">Candida zemplinina</name>
    <dbReference type="NCBI Taxonomy" id="1247836"/>
    <lineage>
        <taxon>Eukaryota</taxon>
        <taxon>Fungi</taxon>
        <taxon>Dikarya</taxon>
        <taxon>Ascomycota</taxon>
        <taxon>Saccharomycotina</taxon>
        <taxon>Dipodascomycetes</taxon>
        <taxon>Dipodascales</taxon>
        <taxon>Trichomonascaceae</taxon>
        <taxon>Starmerella</taxon>
    </lineage>
</organism>
<dbReference type="GO" id="GO:0052717">
    <property type="term" value="F:tRNA-specific adenosine-34 deaminase activity"/>
    <property type="evidence" value="ECO:0007669"/>
    <property type="project" value="TreeGrafter"/>
</dbReference>
<feature type="domain" description="CMP/dCMP-type deaminase" evidence="3">
    <location>
        <begin position="132"/>
        <end position="263"/>
    </location>
</feature>
<reference evidence="4 5" key="1">
    <citation type="journal article" date="2023" name="Elife">
        <title>Identification of key yeast species and microbe-microbe interactions impacting larval growth of Drosophila in the wild.</title>
        <authorList>
            <person name="Mure A."/>
            <person name="Sugiura Y."/>
            <person name="Maeda R."/>
            <person name="Honda K."/>
            <person name="Sakurai N."/>
            <person name="Takahashi Y."/>
            <person name="Watada M."/>
            <person name="Katoh T."/>
            <person name="Gotoh A."/>
            <person name="Gotoh Y."/>
            <person name="Taniguchi I."/>
            <person name="Nakamura K."/>
            <person name="Hayashi T."/>
            <person name="Katayama T."/>
            <person name="Uemura T."/>
            <person name="Hattori Y."/>
        </authorList>
    </citation>
    <scope>NUCLEOTIDE SEQUENCE [LARGE SCALE GENOMIC DNA]</scope>
    <source>
        <strain evidence="4 5">SB-73</strain>
    </source>
</reference>
<dbReference type="Gene3D" id="3.40.140.10">
    <property type="entry name" value="Cytidine Deaminase, domain 2"/>
    <property type="match status" value="1"/>
</dbReference>
<dbReference type="PANTHER" id="PTHR11079">
    <property type="entry name" value="CYTOSINE DEAMINASE FAMILY MEMBER"/>
    <property type="match status" value="1"/>
</dbReference>
<gene>
    <name evidence="4" type="ORF">DASB73_008130</name>
</gene>
<dbReference type="AlphaFoldDB" id="A0AAV5RE90"/>
<comment type="caution">
    <text evidence="4">The sequence shown here is derived from an EMBL/GenBank/DDBJ whole genome shotgun (WGS) entry which is preliminary data.</text>
</comment>
<dbReference type="InterPro" id="IPR002125">
    <property type="entry name" value="CMP_dCMP_dom"/>
</dbReference>
<name>A0AAV5RE90_STABA</name>
<keyword evidence="5" id="KW-1185">Reference proteome</keyword>
<proteinExistence type="inferred from homology"/>
<keyword evidence="1" id="KW-0819">tRNA processing</keyword>
<dbReference type="GO" id="GO:0005634">
    <property type="term" value="C:nucleus"/>
    <property type="evidence" value="ECO:0007669"/>
    <property type="project" value="TreeGrafter"/>
</dbReference>
<dbReference type="GO" id="GO:0005737">
    <property type="term" value="C:cytoplasm"/>
    <property type="evidence" value="ECO:0007669"/>
    <property type="project" value="TreeGrafter"/>
</dbReference>
<dbReference type="PROSITE" id="PS51747">
    <property type="entry name" value="CYT_DCMP_DEAMINASES_2"/>
    <property type="match status" value="1"/>
</dbReference>
<evidence type="ECO:0000259" key="3">
    <source>
        <dbReference type="PROSITE" id="PS51747"/>
    </source>
</evidence>
<evidence type="ECO:0000256" key="2">
    <source>
        <dbReference type="ARBA" id="ARBA00038160"/>
    </source>
</evidence>
<comment type="similarity">
    <text evidence="2">Belongs to the cytidine and deoxycytidylate deaminase family. ADAT3 subfamily.</text>
</comment>
<evidence type="ECO:0000256" key="1">
    <source>
        <dbReference type="ARBA" id="ARBA00022694"/>
    </source>
</evidence>
<dbReference type="EMBL" id="BTGC01000003">
    <property type="protein sequence ID" value="GMM49855.1"/>
    <property type="molecule type" value="Genomic_DNA"/>
</dbReference>
<dbReference type="PANTHER" id="PTHR11079:SF156">
    <property type="entry name" value="INACTIVE TRNA-SPECIFIC ADENOSINE DEAMINASE-LIKE PROTEIN 3-RELATED"/>
    <property type="match status" value="1"/>
</dbReference>